<protein>
    <submittedName>
        <fullName evidence="9">Putative P450 monooxygenase</fullName>
    </submittedName>
</protein>
<keyword evidence="6 7" id="KW-0503">Monooxygenase</keyword>
<evidence type="ECO:0000313" key="9">
    <source>
        <dbReference type="EMBL" id="ACR50793.1"/>
    </source>
</evidence>
<evidence type="ECO:0000256" key="7">
    <source>
        <dbReference type="RuleBase" id="RU000461"/>
    </source>
</evidence>
<feature type="region of interest" description="Disordered" evidence="8">
    <location>
        <begin position="1"/>
        <end position="23"/>
    </location>
</feature>
<dbReference type="PANTHER" id="PTHR46696">
    <property type="entry name" value="P450, PUTATIVE (EUROFUNG)-RELATED"/>
    <property type="match status" value="1"/>
</dbReference>
<gene>
    <name evidence="9" type="primary">tsn20</name>
</gene>
<dbReference type="PRINTS" id="PR00385">
    <property type="entry name" value="P450"/>
</dbReference>
<dbReference type="GO" id="GO:0005506">
    <property type="term" value="F:iron ion binding"/>
    <property type="evidence" value="ECO:0007669"/>
    <property type="project" value="InterPro"/>
</dbReference>
<reference evidence="9" key="1">
    <citation type="submission" date="2008-11" db="EMBL/GenBank/DDBJ databases">
        <title>Different origins of the tetronate ring in near mirror-image antibiotics:evidence for convergent evolution?</title>
        <authorList>
            <person name="Demydchuk Y.A."/>
            <person name="Sun Y."/>
            <person name="Leadlay P.F."/>
        </authorList>
    </citation>
    <scope>NUCLEOTIDE SEQUENCE</scope>
    <source>
        <strain evidence="9">NCIMB 11426</strain>
    </source>
</reference>
<keyword evidence="3 7" id="KW-0479">Metal-binding</keyword>
<dbReference type="Pfam" id="PF00067">
    <property type="entry name" value="p450"/>
    <property type="match status" value="1"/>
</dbReference>
<evidence type="ECO:0000256" key="5">
    <source>
        <dbReference type="ARBA" id="ARBA00023004"/>
    </source>
</evidence>
<dbReference type="EMBL" id="FJ462704">
    <property type="protein sequence ID" value="ACR50793.1"/>
    <property type="molecule type" value="Genomic_DNA"/>
</dbReference>
<dbReference type="PROSITE" id="PS00086">
    <property type="entry name" value="CYTOCHROME_P450"/>
    <property type="match status" value="1"/>
</dbReference>
<dbReference type="GO" id="GO:0004497">
    <property type="term" value="F:monooxygenase activity"/>
    <property type="evidence" value="ECO:0007669"/>
    <property type="project" value="UniProtKB-KW"/>
</dbReference>
<evidence type="ECO:0000256" key="3">
    <source>
        <dbReference type="ARBA" id="ARBA00022723"/>
    </source>
</evidence>
<evidence type="ECO:0000256" key="1">
    <source>
        <dbReference type="ARBA" id="ARBA00010617"/>
    </source>
</evidence>
<keyword evidence="2 7" id="KW-0349">Heme</keyword>
<organism evidence="9">
    <name type="scientific">Streptomyces longisporoflavus</name>
    <dbReference type="NCBI Taxonomy" id="28044"/>
    <lineage>
        <taxon>Bacteria</taxon>
        <taxon>Bacillati</taxon>
        <taxon>Actinomycetota</taxon>
        <taxon>Actinomycetes</taxon>
        <taxon>Kitasatosporales</taxon>
        <taxon>Streptomycetaceae</taxon>
        <taxon>Streptomyces</taxon>
    </lineage>
</organism>
<dbReference type="AlphaFoldDB" id="D7F1P0"/>
<keyword evidence="5 7" id="KW-0408">Iron</keyword>
<dbReference type="CDD" id="cd11030">
    <property type="entry name" value="CYP105-like"/>
    <property type="match status" value="1"/>
</dbReference>
<dbReference type="PRINTS" id="PR00359">
    <property type="entry name" value="BP450"/>
</dbReference>
<dbReference type="Gene3D" id="1.10.630.10">
    <property type="entry name" value="Cytochrome P450"/>
    <property type="match status" value="1"/>
</dbReference>
<dbReference type="InterPro" id="IPR002397">
    <property type="entry name" value="Cyt_P450_B"/>
</dbReference>
<dbReference type="InterPro" id="IPR036396">
    <property type="entry name" value="Cyt_P450_sf"/>
</dbReference>
<proteinExistence type="inferred from homology"/>
<evidence type="ECO:0000256" key="4">
    <source>
        <dbReference type="ARBA" id="ARBA00023002"/>
    </source>
</evidence>
<dbReference type="SUPFAM" id="SSF48264">
    <property type="entry name" value="Cytochrome P450"/>
    <property type="match status" value="1"/>
</dbReference>
<accession>D7F1P0</accession>
<keyword evidence="4 7" id="KW-0560">Oxidoreductase</keyword>
<dbReference type="GO" id="GO:0016705">
    <property type="term" value="F:oxidoreductase activity, acting on paired donors, with incorporation or reduction of molecular oxygen"/>
    <property type="evidence" value="ECO:0007669"/>
    <property type="project" value="InterPro"/>
</dbReference>
<dbReference type="PANTHER" id="PTHR46696:SF6">
    <property type="entry name" value="P450, PUTATIVE (EUROFUNG)-RELATED"/>
    <property type="match status" value="1"/>
</dbReference>
<dbReference type="InterPro" id="IPR001128">
    <property type="entry name" value="Cyt_P450"/>
</dbReference>
<name>D7F1P0_9ACTN</name>
<dbReference type="FunFam" id="1.10.630.10:FF:000018">
    <property type="entry name" value="Cytochrome P450 monooxygenase"/>
    <property type="match status" value="1"/>
</dbReference>
<comment type="similarity">
    <text evidence="1 7">Belongs to the cytochrome P450 family.</text>
</comment>
<sequence length="423" mass="45932">MSRPTEELPALPTPRLDECPFGPAPEMTRLRETTPVIRVKCPTGITAWLITRYADVREVLGDSERFSSRPGQAAHVLAHMNPDRPVAEGEFTRMDGPAYQRFRHHLGPEIGMPRRLLELRPLVRRIVDERIDALAAAGRSAEFYGDFAVPVTTATIGGLLGVPYSDRGLFHDAAAAMFGSATSEKGIRASTEPLFRYVHGLVQERRKNPGDDAISRMIGRSAASAEPFSDTELVMMSAGLLISGFDTTATTLTHGLLALLVDSEESGESGRSREWERLRADPSLLPAAVEEFARYFGGAAGLTREVTEDTEIGGQPLAKGDYVVLAVQTADRDPAVFEDPERLDVGRRAEGHLGFGYGPHQCVGQQTARLEMSVVLETLTRRIPSLRLAADLADIPFKTGTPVVGPAALPVEWDAVLPAGEDE</sequence>
<evidence type="ECO:0000256" key="2">
    <source>
        <dbReference type="ARBA" id="ARBA00022617"/>
    </source>
</evidence>
<evidence type="ECO:0000256" key="8">
    <source>
        <dbReference type="SAM" id="MobiDB-lite"/>
    </source>
</evidence>
<dbReference type="InterPro" id="IPR017972">
    <property type="entry name" value="Cyt_P450_CS"/>
</dbReference>
<evidence type="ECO:0000256" key="6">
    <source>
        <dbReference type="ARBA" id="ARBA00023033"/>
    </source>
</evidence>
<dbReference type="GO" id="GO:0020037">
    <property type="term" value="F:heme binding"/>
    <property type="evidence" value="ECO:0007669"/>
    <property type="project" value="InterPro"/>
</dbReference>